<gene>
    <name evidence="1" type="ORF">GGR48_000171</name>
</gene>
<dbReference type="EMBL" id="JACIDH010000001">
    <property type="protein sequence ID" value="MBB3877768.1"/>
    <property type="molecule type" value="Genomic_DNA"/>
</dbReference>
<comment type="caution">
    <text evidence="1">The sequence shown here is derived from an EMBL/GenBank/DDBJ whole genome shotgun (WGS) entry which is preliminary data.</text>
</comment>
<evidence type="ECO:0000313" key="2">
    <source>
        <dbReference type="Proteomes" id="UP000538670"/>
    </source>
</evidence>
<dbReference type="AlphaFoldDB" id="A0A7W6F1G4"/>
<evidence type="ECO:0000313" key="1">
    <source>
        <dbReference type="EMBL" id="MBB3877768.1"/>
    </source>
</evidence>
<organism evidence="1 2">
    <name type="scientific">Sphingomonas pseudosanguinis</name>
    <dbReference type="NCBI Taxonomy" id="413712"/>
    <lineage>
        <taxon>Bacteria</taxon>
        <taxon>Pseudomonadati</taxon>
        <taxon>Pseudomonadota</taxon>
        <taxon>Alphaproteobacteria</taxon>
        <taxon>Sphingomonadales</taxon>
        <taxon>Sphingomonadaceae</taxon>
        <taxon>Sphingomonas</taxon>
    </lineage>
</organism>
<accession>A0A7W6F1G4</accession>
<keyword evidence="2" id="KW-1185">Reference proteome</keyword>
<proteinExistence type="predicted"/>
<name>A0A7W6F1G4_9SPHN</name>
<protein>
    <submittedName>
        <fullName evidence="1">Uncharacterized protein</fullName>
    </submittedName>
</protein>
<dbReference type="RefSeq" id="WP_183949907.1">
    <property type="nucleotide sequence ID" value="NZ_JACIDH010000001.1"/>
</dbReference>
<reference evidence="1 2" key="1">
    <citation type="submission" date="2020-08" db="EMBL/GenBank/DDBJ databases">
        <title>Genomic Encyclopedia of Type Strains, Phase IV (KMG-IV): sequencing the most valuable type-strain genomes for metagenomic binning, comparative biology and taxonomic classification.</title>
        <authorList>
            <person name="Goeker M."/>
        </authorList>
    </citation>
    <scope>NUCLEOTIDE SEQUENCE [LARGE SCALE GENOMIC DNA]</scope>
    <source>
        <strain evidence="1 2">DSM 19512</strain>
    </source>
</reference>
<dbReference type="Proteomes" id="UP000538670">
    <property type="component" value="Unassembled WGS sequence"/>
</dbReference>
<sequence length="407" mass="43896">MEVDQNTWPAKGAGLPPFPAAFSHGVTPYDLDVLSALLVIGQLTTPPIASGATLSEFWAWVRYATAIASTSDLRITKPFADLDSHQKTILSDDFGMGVPVTWLIGALDLVAWCDGRYFRERMSALLAIAPPPAKKSGPEKSPDFVFEDRAGFLHVVECKGTQGTPKGRETQFNNTDKNGKPTGGCVQKKSFAIAPPLAGQRLVCGLVLDHEHGKGSSSIKVVDPEFDETPLPEKIEIELWRDPLVRATLAKALRAAGLLNSASVVAAPSGETAIARRLTQPITVRREAARAGTVERRRAVARAELTAALDRPRIQVGDTELVGRSLTFTFPVPLIIEGEAFQAVSVRQGVRPDFLERLADEGFVDAPVMEGAPWLRESALGLGLHDQGNRGLLKVGQEFVAELTLDP</sequence>